<evidence type="ECO:0000256" key="7">
    <source>
        <dbReference type="SAM" id="MobiDB-lite"/>
    </source>
</evidence>
<evidence type="ECO:0000256" key="6">
    <source>
        <dbReference type="ARBA" id="ARBA00023242"/>
    </source>
</evidence>
<feature type="compositionally biased region" description="Basic and acidic residues" evidence="7">
    <location>
        <begin position="61"/>
        <end position="77"/>
    </location>
</feature>
<evidence type="ECO:0000313" key="10">
    <source>
        <dbReference type="Proteomes" id="UP000266152"/>
    </source>
</evidence>
<dbReference type="PROSITE" id="PS50048">
    <property type="entry name" value="ZN2_CY6_FUNGAL_2"/>
    <property type="match status" value="1"/>
</dbReference>
<gene>
    <name evidence="9" type="ORF">FSPOR_4113</name>
</gene>
<evidence type="ECO:0000256" key="2">
    <source>
        <dbReference type="ARBA" id="ARBA00022723"/>
    </source>
</evidence>
<dbReference type="GO" id="GO:0000978">
    <property type="term" value="F:RNA polymerase II cis-regulatory region sequence-specific DNA binding"/>
    <property type="evidence" value="ECO:0007669"/>
    <property type="project" value="InterPro"/>
</dbReference>
<proteinExistence type="predicted"/>
<reference evidence="9 10" key="1">
    <citation type="journal article" date="2018" name="PLoS Pathog.">
        <title>Evolution of structural diversity of trichothecenes, a family of toxins produced by plant pathogenic and entomopathogenic fungi.</title>
        <authorList>
            <person name="Proctor R.H."/>
            <person name="McCormick S.P."/>
            <person name="Kim H.S."/>
            <person name="Cardoza R.E."/>
            <person name="Stanley A.M."/>
            <person name="Lindo L."/>
            <person name="Kelly A."/>
            <person name="Brown D.W."/>
            <person name="Lee T."/>
            <person name="Vaughan M.M."/>
            <person name="Alexander N.J."/>
            <person name="Busman M."/>
            <person name="Gutierrez S."/>
        </authorList>
    </citation>
    <scope>NUCLEOTIDE SEQUENCE [LARGE SCALE GENOMIC DNA]</scope>
    <source>
        <strain evidence="9 10">NRRL 3299</strain>
    </source>
</reference>
<keyword evidence="3" id="KW-0677">Repeat</keyword>
<feature type="compositionally biased region" description="Polar residues" evidence="7">
    <location>
        <begin position="46"/>
        <end position="59"/>
    </location>
</feature>
<dbReference type="InterPro" id="IPR001138">
    <property type="entry name" value="Zn2Cys6_DnaBD"/>
</dbReference>
<accession>A0A395SCX5</accession>
<dbReference type="Proteomes" id="UP000266152">
    <property type="component" value="Unassembled WGS sequence"/>
</dbReference>
<comment type="caution">
    <text evidence="9">The sequence shown here is derived from an EMBL/GenBank/DDBJ whole genome shotgun (WGS) entry which is preliminary data.</text>
</comment>
<keyword evidence="4" id="KW-0863">Zinc-finger</keyword>
<dbReference type="STRING" id="5514.A0A395SCX5"/>
<sequence>MNRSCVSCANSKVRCDLDKNGFPCSRCLQRDTPCAQAGRKKRAKRTTTNSPVPSSQTGSEDGPRQKPDLGPLREQHVDPSFLETPSIGEVDFLSQLVDIENMVDMSSWTWSTEEMTSILGDCGLPQGHLAAPLDPWMVTGGMTTTREGFLCPDAFRLPADYALELDSLEIIPVHRLETFARLFFSVFHPFLPLLHIPTFCLASAPLVLVQVICFIGAGFDSDPSSISDSRTIYGSLPSQLAKCCLRSHGASPTFEELQALVLLQFATMANGGSAERAATRLLHPLLVTAIRREGLLKIHGECTLARRNAMSWKGWIEKESRKRVLWGVYAVDCYQSILCGSKPLLSPTDTRASFPCDDASWTACSASLWAALPAQDPSSCFLSSVKGLMVGQPPTESNITTFGMNLLILAMNSLILEAQASILPTDLSSIDQALRTWYASWVQFRGQPHTRSTKAAGSMLISNSLSLYYLALHFLRNGRPVLDEKAYLDKSADCRNPLIVREQVYQDEMMRRVEQMLEEFQENENTSSVMF</sequence>
<evidence type="ECO:0000256" key="5">
    <source>
        <dbReference type="ARBA" id="ARBA00022833"/>
    </source>
</evidence>
<evidence type="ECO:0000313" key="9">
    <source>
        <dbReference type="EMBL" id="RGP70213.1"/>
    </source>
</evidence>
<dbReference type="SUPFAM" id="SSF57701">
    <property type="entry name" value="Zn2/Cys6 DNA-binding domain"/>
    <property type="match status" value="1"/>
</dbReference>
<evidence type="ECO:0000256" key="4">
    <source>
        <dbReference type="ARBA" id="ARBA00022771"/>
    </source>
</evidence>
<protein>
    <submittedName>
        <fullName evidence="9">Zinc finger zas1</fullName>
    </submittedName>
</protein>
<dbReference type="CDD" id="cd00067">
    <property type="entry name" value="GAL4"/>
    <property type="match status" value="1"/>
</dbReference>
<dbReference type="Gene3D" id="4.10.240.10">
    <property type="entry name" value="Zn(2)-C6 fungal-type DNA-binding domain"/>
    <property type="match status" value="1"/>
</dbReference>
<comment type="subcellular location">
    <subcellularLocation>
        <location evidence="1">Nucleus</location>
    </subcellularLocation>
</comment>
<keyword evidence="10" id="KW-1185">Reference proteome</keyword>
<dbReference type="PANTHER" id="PTHR40626:SF11">
    <property type="entry name" value="ZINC FINGER PROTEIN YPR022C"/>
    <property type="match status" value="1"/>
</dbReference>
<dbReference type="InterPro" id="IPR007219">
    <property type="entry name" value="XnlR_reg_dom"/>
</dbReference>
<dbReference type="CDD" id="cd12148">
    <property type="entry name" value="fungal_TF_MHR"/>
    <property type="match status" value="1"/>
</dbReference>
<keyword evidence="2" id="KW-0479">Metal-binding</keyword>
<dbReference type="PANTHER" id="PTHR40626">
    <property type="entry name" value="MIP31509P"/>
    <property type="match status" value="1"/>
</dbReference>
<dbReference type="PROSITE" id="PS00463">
    <property type="entry name" value="ZN2_CY6_FUNGAL_1"/>
    <property type="match status" value="1"/>
</dbReference>
<dbReference type="GO" id="GO:0000785">
    <property type="term" value="C:chromatin"/>
    <property type="evidence" value="ECO:0007669"/>
    <property type="project" value="TreeGrafter"/>
</dbReference>
<dbReference type="GO" id="GO:0005634">
    <property type="term" value="C:nucleus"/>
    <property type="evidence" value="ECO:0007669"/>
    <property type="project" value="UniProtKB-SubCell"/>
</dbReference>
<dbReference type="Pfam" id="PF04082">
    <property type="entry name" value="Fungal_trans"/>
    <property type="match status" value="1"/>
</dbReference>
<keyword evidence="6" id="KW-0539">Nucleus</keyword>
<dbReference type="GO" id="GO:0000981">
    <property type="term" value="F:DNA-binding transcription factor activity, RNA polymerase II-specific"/>
    <property type="evidence" value="ECO:0007669"/>
    <property type="project" value="InterPro"/>
</dbReference>
<evidence type="ECO:0000256" key="1">
    <source>
        <dbReference type="ARBA" id="ARBA00004123"/>
    </source>
</evidence>
<feature type="domain" description="Zn(2)-C6 fungal-type" evidence="8">
    <location>
        <begin position="4"/>
        <end position="36"/>
    </location>
</feature>
<name>A0A395SCX5_FUSSP</name>
<dbReference type="InterPro" id="IPR036864">
    <property type="entry name" value="Zn2-C6_fun-type_DNA-bd_sf"/>
</dbReference>
<evidence type="ECO:0000256" key="3">
    <source>
        <dbReference type="ARBA" id="ARBA00022737"/>
    </source>
</evidence>
<dbReference type="EMBL" id="PXOF01000053">
    <property type="protein sequence ID" value="RGP70213.1"/>
    <property type="molecule type" value="Genomic_DNA"/>
</dbReference>
<dbReference type="GO" id="GO:0006351">
    <property type="term" value="P:DNA-templated transcription"/>
    <property type="evidence" value="ECO:0007669"/>
    <property type="project" value="InterPro"/>
</dbReference>
<keyword evidence="5" id="KW-0862">Zinc</keyword>
<feature type="region of interest" description="Disordered" evidence="7">
    <location>
        <begin position="33"/>
        <end position="80"/>
    </location>
</feature>
<evidence type="ECO:0000259" key="8">
    <source>
        <dbReference type="PROSITE" id="PS50048"/>
    </source>
</evidence>
<dbReference type="GO" id="GO:0008270">
    <property type="term" value="F:zinc ion binding"/>
    <property type="evidence" value="ECO:0007669"/>
    <property type="project" value="UniProtKB-KW"/>
</dbReference>
<dbReference type="InterPro" id="IPR051059">
    <property type="entry name" value="VerF-like"/>
</dbReference>
<dbReference type="AlphaFoldDB" id="A0A395SCX5"/>
<organism evidence="9 10">
    <name type="scientific">Fusarium sporotrichioides</name>
    <dbReference type="NCBI Taxonomy" id="5514"/>
    <lineage>
        <taxon>Eukaryota</taxon>
        <taxon>Fungi</taxon>
        <taxon>Dikarya</taxon>
        <taxon>Ascomycota</taxon>
        <taxon>Pezizomycotina</taxon>
        <taxon>Sordariomycetes</taxon>
        <taxon>Hypocreomycetidae</taxon>
        <taxon>Hypocreales</taxon>
        <taxon>Nectriaceae</taxon>
        <taxon>Fusarium</taxon>
    </lineage>
</organism>